<dbReference type="Gene3D" id="2.130.10.10">
    <property type="entry name" value="YVTN repeat-like/Quinoprotein amine dehydrogenase"/>
    <property type="match status" value="2"/>
</dbReference>
<feature type="domain" description="Pyrrolo-quinoline quinone repeat" evidence="1">
    <location>
        <begin position="413"/>
        <end position="478"/>
    </location>
</feature>
<dbReference type="InterPro" id="IPR002372">
    <property type="entry name" value="PQQ_rpt_dom"/>
</dbReference>
<reference evidence="2 3" key="1">
    <citation type="submission" date="2019-02" db="EMBL/GenBank/DDBJ databases">
        <title>Deep-cultivation of Planctomycetes and their phenomic and genomic characterization uncovers novel biology.</title>
        <authorList>
            <person name="Wiegand S."/>
            <person name="Jogler M."/>
            <person name="Boedeker C."/>
            <person name="Pinto D."/>
            <person name="Vollmers J."/>
            <person name="Rivas-Marin E."/>
            <person name="Kohn T."/>
            <person name="Peeters S.H."/>
            <person name="Heuer A."/>
            <person name="Rast P."/>
            <person name="Oberbeckmann S."/>
            <person name="Bunk B."/>
            <person name="Jeske O."/>
            <person name="Meyerdierks A."/>
            <person name="Storesund J.E."/>
            <person name="Kallscheuer N."/>
            <person name="Luecker S."/>
            <person name="Lage O.M."/>
            <person name="Pohl T."/>
            <person name="Merkel B.J."/>
            <person name="Hornburger P."/>
            <person name="Mueller R.-W."/>
            <person name="Bruemmer F."/>
            <person name="Labrenz M."/>
            <person name="Spormann A.M."/>
            <person name="Op Den Camp H."/>
            <person name="Overmann J."/>
            <person name="Amann R."/>
            <person name="Jetten M.S.M."/>
            <person name="Mascher T."/>
            <person name="Medema M.H."/>
            <person name="Devos D.P."/>
            <person name="Kaster A.-K."/>
            <person name="Ovreas L."/>
            <person name="Rohde M."/>
            <person name="Galperin M.Y."/>
            <person name="Jogler C."/>
        </authorList>
    </citation>
    <scope>NUCLEOTIDE SEQUENCE [LARGE SCALE GENOMIC DNA]</scope>
    <source>
        <strain evidence="2 3">Pla52n</strain>
    </source>
</reference>
<dbReference type="AlphaFoldDB" id="A0A5C6B231"/>
<sequence length="526" mass="56729">MKTLLAAFLGISVIVGIGVTRLRDHLNRRERMVPVAFDIQTGMNIRWSAQSGSTSFSSPVFHRGKVFIGTNNTTGYLPRYPSIVDLGVLLCFDASDGSLLWQASSEKLSTGRVHDWPLQGIVSTPAVQDDRLWYLTNRCELACLDTQGFYDQEDDGVPLSADVALSIKEADVVWKLDLMKELDVNPHNASASSPVVADGRVFVVTGNGLSSDHVTNASVDAPSFIAVDAATGALIWSDDSPSPNILHGQWGSPTYGVFQGVPQVIFPGGDGWLYSFDPAGNPDGTGKLLWKFDCNPKDSVWLLGGRGTRNNLLARPTVHDGLVYVTVGQDPEHGDGVGHVWCIDPNKSGDVSTELVFHSASPQQPIAHKRVQACDAKAGDFTQPNRNSAMVWHYTGMDLDGDGEIADSESMHRTLSQVAIEGELAFFTDTYGLIHCVDRRTGRGHWQYDLLASTWSTPVISADHVIVTDEDGAVSAFALSADPTIAMPGGNPLSISHLDSSGYATPTINNGVLYILSSKKLYAISD</sequence>
<dbReference type="PANTHER" id="PTHR34512">
    <property type="entry name" value="CELL SURFACE PROTEIN"/>
    <property type="match status" value="1"/>
</dbReference>
<evidence type="ECO:0000313" key="2">
    <source>
        <dbReference type="EMBL" id="TWU04454.1"/>
    </source>
</evidence>
<dbReference type="Gene3D" id="2.40.10.480">
    <property type="match status" value="2"/>
</dbReference>
<dbReference type="InterPro" id="IPR011047">
    <property type="entry name" value="Quinoprotein_ADH-like_sf"/>
</dbReference>
<comment type="caution">
    <text evidence="2">The sequence shown here is derived from an EMBL/GenBank/DDBJ whole genome shotgun (WGS) entry which is preliminary data.</text>
</comment>
<dbReference type="PANTHER" id="PTHR34512:SF30">
    <property type="entry name" value="OUTER MEMBRANE PROTEIN ASSEMBLY FACTOR BAMB"/>
    <property type="match status" value="1"/>
</dbReference>
<organism evidence="2 3">
    <name type="scientific">Stieleria varia</name>
    <dbReference type="NCBI Taxonomy" id="2528005"/>
    <lineage>
        <taxon>Bacteria</taxon>
        <taxon>Pseudomonadati</taxon>
        <taxon>Planctomycetota</taxon>
        <taxon>Planctomycetia</taxon>
        <taxon>Pirellulales</taxon>
        <taxon>Pirellulaceae</taxon>
        <taxon>Stieleria</taxon>
    </lineage>
</organism>
<keyword evidence="3" id="KW-1185">Reference proteome</keyword>
<accession>A0A5C6B231</accession>
<dbReference type="EMBL" id="SJPN01000003">
    <property type="protein sequence ID" value="TWU04454.1"/>
    <property type="molecule type" value="Genomic_DNA"/>
</dbReference>
<dbReference type="SUPFAM" id="SSF50998">
    <property type="entry name" value="Quinoprotein alcohol dehydrogenase-like"/>
    <property type="match status" value="2"/>
</dbReference>
<dbReference type="Proteomes" id="UP000320176">
    <property type="component" value="Unassembled WGS sequence"/>
</dbReference>
<gene>
    <name evidence="2" type="ORF">Pla52n_24950</name>
</gene>
<name>A0A5C6B231_9BACT</name>
<dbReference type="SMART" id="SM00564">
    <property type="entry name" value="PQQ"/>
    <property type="match status" value="4"/>
</dbReference>
<dbReference type="OrthoDB" id="222965at2"/>
<protein>
    <submittedName>
        <fullName evidence="2">Outer membrane biogenesis protein BamB</fullName>
    </submittedName>
</protein>
<dbReference type="Pfam" id="PF13360">
    <property type="entry name" value="PQQ_2"/>
    <property type="match status" value="2"/>
</dbReference>
<dbReference type="InterPro" id="IPR015943">
    <property type="entry name" value="WD40/YVTN_repeat-like_dom_sf"/>
</dbReference>
<feature type="domain" description="Pyrrolo-quinoline quinone repeat" evidence="1">
    <location>
        <begin position="163"/>
        <end position="279"/>
    </location>
</feature>
<proteinExistence type="predicted"/>
<dbReference type="InterPro" id="IPR018391">
    <property type="entry name" value="PQQ_b-propeller_rpt"/>
</dbReference>
<dbReference type="RefSeq" id="WP_146519874.1">
    <property type="nucleotide sequence ID" value="NZ_CP151726.1"/>
</dbReference>
<evidence type="ECO:0000259" key="1">
    <source>
        <dbReference type="Pfam" id="PF13360"/>
    </source>
</evidence>
<evidence type="ECO:0000313" key="3">
    <source>
        <dbReference type="Proteomes" id="UP000320176"/>
    </source>
</evidence>